<dbReference type="SUPFAM" id="SSF52540">
    <property type="entry name" value="P-loop containing nucleoside triphosphate hydrolases"/>
    <property type="match status" value="1"/>
</dbReference>
<dbReference type="InterPro" id="IPR003593">
    <property type="entry name" value="AAA+_ATPase"/>
</dbReference>
<dbReference type="AlphaFoldDB" id="A0AAX4JVL0"/>
<dbReference type="GO" id="GO:0003677">
    <property type="term" value="F:DNA binding"/>
    <property type="evidence" value="ECO:0007669"/>
    <property type="project" value="TreeGrafter"/>
</dbReference>
<dbReference type="Gene3D" id="3.40.50.300">
    <property type="entry name" value="P-loop containing nucleotide triphosphate hydrolases"/>
    <property type="match status" value="1"/>
</dbReference>
<feature type="region of interest" description="Disordered" evidence="1">
    <location>
        <begin position="332"/>
        <end position="351"/>
    </location>
</feature>
<feature type="compositionally biased region" description="Low complexity" evidence="1">
    <location>
        <begin position="174"/>
        <end position="195"/>
    </location>
</feature>
<proteinExistence type="predicted"/>
<gene>
    <name evidence="3" type="ORF">L201_004380</name>
</gene>
<feature type="compositionally biased region" description="Low complexity" evidence="1">
    <location>
        <begin position="1"/>
        <end position="23"/>
    </location>
</feature>
<feature type="domain" description="AAA+ ATPase" evidence="2">
    <location>
        <begin position="591"/>
        <end position="803"/>
    </location>
</feature>
<dbReference type="InterPro" id="IPR027417">
    <property type="entry name" value="P-loop_NTPase"/>
</dbReference>
<dbReference type="SMART" id="SM00382">
    <property type="entry name" value="AAA"/>
    <property type="match status" value="1"/>
</dbReference>
<feature type="compositionally biased region" description="Low complexity" evidence="1">
    <location>
        <begin position="34"/>
        <end position="55"/>
    </location>
</feature>
<evidence type="ECO:0000313" key="4">
    <source>
        <dbReference type="Proteomes" id="UP001355207"/>
    </source>
</evidence>
<evidence type="ECO:0000313" key="3">
    <source>
        <dbReference type="EMBL" id="WWC89456.1"/>
    </source>
</evidence>
<dbReference type="Proteomes" id="UP001355207">
    <property type="component" value="Chromosome 5"/>
</dbReference>
<dbReference type="RefSeq" id="XP_066076219.1">
    <property type="nucleotide sequence ID" value="XM_066220122.1"/>
</dbReference>
<sequence>MPTTPPSEGSSSSIPAAESTTPTVSAGPSRTIRSFFGGSSASASSSASAQSSSQSTNGTVPPKKRRKKDENQAKLSVAGIGSENVNWVMGKPEPDLKSNSKKKAQQNGGEEDELKEMVQKGKARKGKRKSEINDLGHISAEETESAAGHIRSQELPTSSPPTQRGKPPRSQANSSSIDYPSASSSSSQFPGSIPITISDSPDHPGPTHHTAHRPSIEFQVTGHSLPSKRPHPFFDKSKGIDINDAIEVDQNSSPDRPILLSQTQINGSPLKAGPKKIAFAADKKTQHSFFSRLNASNTNTNIDIGLLNGPISGNRSRASSINSEITVNTALSGEIPSKEREKGKSREKEKKKVHTFFKGVASAGEGVLKNGWGNGIKEGEELITPLPSGDWPNHLQEPTIDTFNQTQNAGPSRRKKPIMTQTIDNEFWSSLIENARYTPQIVEPYHNELFSTPSYISDHPAFTSIPFKSKPKSNRESWCDRYKPWKSAEMLSNETETTYLKDWLSVLSVGHHETNGRKVVRKVKRGGLKSGLVDGWIVDDIGLFGETPLDDKDEGVAMGEEEVELEELDDPPITANPDERPATYPSLESRLTNTILLTGPHGSGKTAAVYATAHELGWDVFEVFPGMGKRTGGNLMSWVGDVGKNHMVAQDKKQITPKKNESQKKGAMKTFFSKAKPKPAKKEKFFELGSQGSAHEPIDIDDDEQEGFSKVIKKDEDKAEADPDEVQILGGTDNIVQDGRVRQSLILIDEADLLFDEESTFWPAVISLIAESRRPVILTCNDHNLIPKFQLPLQAILQFRPPPSQIALPYLQAIATQEAKNANRSIPDIQSVYEEAIHQKQDILDQPLPPNGNERIPYFDLRKAIDQLQLERGPPSSITGASSGQADLIGDELAILAKQLEITSYTDAWVNPKYWMTAETTEVDRHYPTTDDQLGIHALIKPEIRESFPILAGYDYCDSISDTLISSGGGLLTAPKDLALSRVKYIRSTLPILDPLIPLSSPLLPNQSLFLYTLPTILSIIEVDDILEAAEEDAVRRGEERINRKTGRPMRGGQTYTRWLSDLDHEAEEAGRSLLDGLKWRD</sequence>
<feature type="region of interest" description="Disordered" evidence="1">
    <location>
        <begin position="1"/>
        <end position="212"/>
    </location>
</feature>
<feature type="compositionally biased region" description="Basic and acidic residues" evidence="1">
    <location>
        <begin position="336"/>
        <end position="350"/>
    </location>
</feature>
<dbReference type="GO" id="GO:0005634">
    <property type="term" value="C:nucleus"/>
    <property type="evidence" value="ECO:0007669"/>
    <property type="project" value="TreeGrafter"/>
</dbReference>
<dbReference type="GeneID" id="91095050"/>
<keyword evidence="4" id="KW-1185">Reference proteome</keyword>
<dbReference type="PANTHER" id="PTHR23389">
    <property type="entry name" value="CHROMOSOME TRANSMISSION FIDELITY FACTOR 18"/>
    <property type="match status" value="1"/>
</dbReference>
<reference evidence="3 4" key="1">
    <citation type="submission" date="2024-01" db="EMBL/GenBank/DDBJ databases">
        <title>Comparative genomics of Cryptococcus and Kwoniella reveals pathogenesis evolution and contrasting modes of karyotype evolution via chromosome fusion or intercentromeric recombination.</title>
        <authorList>
            <person name="Coelho M.A."/>
            <person name="David-Palma M."/>
            <person name="Shea T."/>
            <person name="Bowers K."/>
            <person name="McGinley-Smith S."/>
            <person name="Mohammad A.W."/>
            <person name="Gnirke A."/>
            <person name="Yurkov A.M."/>
            <person name="Nowrousian M."/>
            <person name="Sun S."/>
            <person name="Cuomo C.A."/>
            <person name="Heitman J."/>
        </authorList>
    </citation>
    <scope>NUCLEOTIDE SEQUENCE [LARGE SCALE GENOMIC DNA]</scope>
    <source>
        <strain evidence="3 4">CBS 6074</strain>
    </source>
</reference>
<name>A0AAX4JVL0_9TREE</name>
<protein>
    <recommendedName>
        <fullName evidence="2">AAA+ ATPase domain-containing protein</fullName>
    </recommendedName>
</protein>
<dbReference type="EMBL" id="CP144102">
    <property type="protein sequence ID" value="WWC89456.1"/>
    <property type="molecule type" value="Genomic_DNA"/>
</dbReference>
<evidence type="ECO:0000256" key="1">
    <source>
        <dbReference type="SAM" id="MobiDB-lite"/>
    </source>
</evidence>
<organism evidence="3 4">
    <name type="scientific">Kwoniella dendrophila CBS 6074</name>
    <dbReference type="NCBI Taxonomy" id="1295534"/>
    <lineage>
        <taxon>Eukaryota</taxon>
        <taxon>Fungi</taxon>
        <taxon>Dikarya</taxon>
        <taxon>Basidiomycota</taxon>
        <taxon>Agaricomycotina</taxon>
        <taxon>Tremellomycetes</taxon>
        <taxon>Tremellales</taxon>
        <taxon>Cryptococcaceae</taxon>
        <taxon>Kwoniella</taxon>
    </lineage>
</organism>
<evidence type="ECO:0000259" key="2">
    <source>
        <dbReference type="SMART" id="SM00382"/>
    </source>
</evidence>
<accession>A0AAX4JVL0</accession>
<dbReference type="PANTHER" id="PTHR23389:SF21">
    <property type="entry name" value="ATPASE FAMILY AAA DOMAIN-CONTAINING PROTEIN 5"/>
    <property type="match status" value="1"/>
</dbReference>